<dbReference type="Pfam" id="PF00190">
    <property type="entry name" value="Cupin_1"/>
    <property type="match status" value="1"/>
</dbReference>
<dbReference type="CDD" id="cd02241">
    <property type="entry name" value="cupin_OxOx"/>
    <property type="match status" value="1"/>
</dbReference>
<dbReference type="SMART" id="SM00835">
    <property type="entry name" value="Cupin_1"/>
    <property type="match status" value="1"/>
</dbReference>
<feature type="binding site" evidence="10">
    <location>
        <position position="103"/>
    </location>
    <ligand>
        <name>Mn(2+)</name>
        <dbReference type="ChEBI" id="CHEBI:29035"/>
    </ligand>
</feature>
<dbReference type="GO" id="GO:0048046">
    <property type="term" value="C:apoplast"/>
    <property type="evidence" value="ECO:0007669"/>
    <property type="project" value="UniProtKB-SubCell"/>
</dbReference>
<feature type="binding site" evidence="10">
    <location>
        <position position="101"/>
    </location>
    <ligand>
        <name>Mn(2+)</name>
        <dbReference type="ChEBI" id="CHEBI:29035"/>
    </ligand>
</feature>
<feature type="binding site" evidence="9">
    <location>
        <position position="103"/>
    </location>
    <ligand>
        <name>oxalate</name>
        <dbReference type="ChEBI" id="CHEBI:30623"/>
    </ligand>
</feature>
<feature type="binding site" evidence="10">
    <location>
        <position position="148"/>
    </location>
    <ligand>
        <name>Mn(2+)</name>
        <dbReference type="ChEBI" id="CHEBI:29035"/>
    </ligand>
</feature>
<dbReference type="AlphaFoldDB" id="A0AA41VCI9"/>
<evidence type="ECO:0000256" key="5">
    <source>
        <dbReference type="ARBA" id="ARBA00022723"/>
    </source>
</evidence>
<keyword evidence="15" id="KW-1185">Reference proteome</keyword>
<evidence type="ECO:0000256" key="8">
    <source>
        <dbReference type="ARBA" id="ARBA00023211"/>
    </source>
</evidence>
<gene>
    <name evidence="14" type="ORF">MKW94_008503</name>
</gene>
<evidence type="ECO:0000256" key="4">
    <source>
        <dbReference type="ARBA" id="ARBA00022525"/>
    </source>
</evidence>
<dbReference type="InterPro" id="IPR011051">
    <property type="entry name" value="RmlC_Cupin_sf"/>
</dbReference>
<dbReference type="EMBL" id="JAJJMA010193531">
    <property type="protein sequence ID" value="MCL7038734.1"/>
    <property type="molecule type" value="Genomic_DNA"/>
</dbReference>
<protein>
    <recommendedName>
        <fullName evidence="12">Germin-like protein</fullName>
    </recommendedName>
</protein>
<comment type="subcellular location">
    <subcellularLocation>
        <location evidence="1 12">Secreted</location>
        <location evidence="1 12">Extracellular space</location>
        <location evidence="1 12">Apoplast</location>
    </subcellularLocation>
</comment>
<evidence type="ECO:0000256" key="6">
    <source>
        <dbReference type="ARBA" id="ARBA00022729"/>
    </source>
</evidence>
<evidence type="ECO:0000256" key="7">
    <source>
        <dbReference type="ARBA" id="ARBA00023157"/>
    </source>
</evidence>
<reference evidence="14" key="1">
    <citation type="submission" date="2022-03" db="EMBL/GenBank/DDBJ databases">
        <title>A functionally conserved STORR gene fusion in Papaver species that diverged 16.8 million years ago.</title>
        <authorList>
            <person name="Catania T."/>
        </authorList>
    </citation>
    <scope>NUCLEOTIDE SEQUENCE</scope>
    <source>
        <strain evidence="14">S-191538</strain>
    </source>
</reference>
<organism evidence="14 15">
    <name type="scientific">Papaver nudicaule</name>
    <name type="common">Iceland poppy</name>
    <dbReference type="NCBI Taxonomy" id="74823"/>
    <lineage>
        <taxon>Eukaryota</taxon>
        <taxon>Viridiplantae</taxon>
        <taxon>Streptophyta</taxon>
        <taxon>Embryophyta</taxon>
        <taxon>Tracheophyta</taxon>
        <taxon>Spermatophyta</taxon>
        <taxon>Magnoliopsida</taxon>
        <taxon>Ranunculales</taxon>
        <taxon>Papaveraceae</taxon>
        <taxon>Papaveroideae</taxon>
        <taxon>Papaver</taxon>
    </lineage>
</organism>
<evidence type="ECO:0000256" key="9">
    <source>
        <dbReference type="PIRSR" id="PIRSR601929-1"/>
    </source>
</evidence>
<keyword evidence="4 12" id="KW-0964">Secreted</keyword>
<dbReference type="GO" id="GO:0030145">
    <property type="term" value="F:manganese ion binding"/>
    <property type="evidence" value="ECO:0007669"/>
    <property type="project" value="UniProtKB-UniRule"/>
</dbReference>
<comment type="caution">
    <text evidence="14">The sequence shown here is derived from an EMBL/GenBank/DDBJ whole genome shotgun (WGS) entry which is preliminary data.</text>
</comment>
<dbReference type="PROSITE" id="PS00725">
    <property type="entry name" value="GERMIN"/>
    <property type="match status" value="1"/>
</dbReference>
<dbReference type="InterPro" id="IPR019780">
    <property type="entry name" value="Germin_Mn-BS"/>
</dbReference>
<evidence type="ECO:0000256" key="12">
    <source>
        <dbReference type="RuleBase" id="RU366015"/>
    </source>
</evidence>
<comment type="similarity">
    <text evidence="2 12">Belongs to the germin family.</text>
</comment>
<keyword evidence="5 9" id="KW-0479">Metal-binding</keyword>
<dbReference type="Gene3D" id="2.60.120.10">
    <property type="entry name" value="Jelly Rolls"/>
    <property type="match status" value="1"/>
</dbReference>
<keyword evidence="7 11" id="KW-1015">Disulfide bond</keyword>
<keyword evidence="8 9" id="KW-0464">Manganese</keyword>
<keyword evidence="6 12" id="KW-0732">Signal</keyword>
<proteinExistence type="inferred from homology"/>
<feature type="disulfide bond" evidence="11">
    <location>
        <begin position="24"/>
        <end position="39"/>
    </location>
</feature>
<feature type="signal peptide" evidence="12">
    <location>
        <begin position="1"/>
        <end position="20"/>
    </location>
</feature>
<dbReference type="InterPro" id="IPR006045">
    <property type="entry name" value="Cupin_1"/>
</dbReference>
<evidence type="ECO:0000259" key="13">
    <source>
        <dbReference type="SMART" id="SM00835"/>
    </source>
</evidence>
<evidence type="ECO:0000256" key="11">
    <source>
        <dbReference type="PIRSR" id="PIRSR601929-3"/>
    </source>
</evidence>
<keyword evidence="3 12" id="KW-0052">Apoplast</keyword>
<dbReference type="InterPro" id="IPR014710">
    <property type="entry name" value="RmlC-like_jellyroll"/>
</dbReference>
<dbReference type="Proteomes" id="UP001177140">
    <property type="component" value="Unassembled WGS sequence"/>
</dbReference>
<feature type="binding site" evidence="10">
    <location>
        <position position="108"/>
    </location>
    <ligand>
        <name>Mn(2+)</name>
        <dbReference type="ChEBI" id="CHEBI:29035"/>
    </ligand>
</feature>
<sequence length="210" mass="22096">MMKTFYSIFLVSLLFSYCSAADFCVGDIKSALTPSGYPCKPAAKVTVDDFVFSGLGVAGNTTSIINAAVTPAFVEQFPGLNGLGISLARLDLAPGGVIPFHTHPAANEVLVVVQGSIVAGFVSSSANKVYLKTLKKGDTMIFPKGLLHFQINARGINSIAIVSFSDPEPGLQITDFAFFANDLPTELVAKTTFLDPKTIKTLKGVLGGTN</sequence>
<dbReference type="FunFam" id="2.60.120.10:FF:000047">
    <property type="entry name" value="Auxin-binding protein ABP19a"/>
    <property type="match status" value="1"/>
</dbReference>
<evidence type="ECO:0000256" key="1">
    <source>
        <dbReference type="ARBA" id="ARBA00004271"/>
    </source>
</evidence>
<name>A0AA41VCI9_PAPNU</name>
<dbReference type="InterPro" id="IPR001929">
    <property type="entry name" value="Germin"/>
</dbReference>
<evidence type="ECO:0000256" key="3">
    <source>
        <dbReference type="ARBA" id="ARBA00022523"/>
    </source>
</evidence>
<accession>A0AA41VCI9</accession>
<feature type="domain" description="Cupin type-1" evidence="13">
    <location>
        <begin position="53"/>
        <end position="200"/>
    </location>
</feature>
<dbReference type="SUPFAM" id="SSF51182">
    <property type="entry name" value="RmlC-like cupins"/>
    <property type="match status" value="1"/>
</dbReference>
<evidence type="ECO:0000256" key="10">
    <source>
        <dbReference type="PIRSR" id="PIRSR601929-2"/>
    </source>
</evidence>
<dbReference type="PANTHER" id="PTHR31238">
    <property type="entry name" value="GERMIN-LIKE PROTEIN SUBFAMILY 3 MEMBER 3"/>
    <property type="match status" value="1"/>
</dbReference>
<evidence type="ECO:0000313" key="14">
    <source>
        <dbReference type="EMBL" id="MCL7038734.1"/>
    </source>
</evidence>
<evidence type="ECO:0000256" key="2">
    <source>
        <dbReference type="ARBA" id="ARBA00007456"/>
    </source>
</evidence>
<evidence type="ECO:0000313" key="15">
    <source>
        <dbReference type="Proteomes" id="UP001177140"/>
    </source>
</evidence>
<feature type="binding site" evidence="9">
    <location>
        <position position="108"/>
    </location>
    <ligand>
        <name>oxalate</name>
        <dbReference type="ChEBI" id="CHEBI:30623"/>
    </ligand>
</feature>
<feature type="chain" id="PRO_5041489272" description="Germin-like protein" evidence="12">
    <location>
        <begin position="21"/>
        <end position="210"/>
    </location>
</feature>
<dbReference type="PRINTS" id="PR00325">
    <property type="entry name" value="GERMIN"/>
</dbReference>